<reference evidence="3" key="2">
    <citation type="submission" date="2015-01" db="EMBL/GenBank/DDBJ databases">
        <title>Evolutionary Origins and Diversification of the Mycorrhizal Mutualists.</title>
        <authorList>
            <consortium name="DOE Joint Genome Institute"/>
            <consortium name="Mycorrhizal Genomics Consortium"/>
            <person name="Kohler A."/>
            <person name="Kuo A."/>
            <person name="Nagy L.G."/>
            <person name="Floudas D."/>
            <person name="Copeland A."/>
            <person name="Barry K.W."/>
            <person name="Cichocki N."/>
            <person name="Veneault-Fourrey C."/>
            <person name="LaButti K."/>
            <person name="Lindquist E.A."/>
            <person name="Lipzen A."/>
            <person name="Lundell T."/>
            <person name="Morin E."/>
            <person name="Murat C."/>
            <person name="Riley R."/>
            <person name="Ohm R."/>
            <person name="Sun H."/>
            <person name="Tunlid A."/>
            <person name="Henrissat B."/>
            <person name="Grigoriev I.V."/>
            <person name="Hibbett D.S."/>
            <person name="Martin F."/>
        </authorList>
    </citation>
    <scope>NUCLEOTIDE SEQUENCE [LARGE SCALE GENOMIC DNA]</scope>
    <source>
        <strain evidence="3">Foug A</strain>
    </source>
</reference>
<gene>
    <name evidence="2" type="ORF">SCLCIDRAFT_906061</name>
</gene>
<keyword evidence="1" id="KW-0812">Transmembrane</keyword>
<keyword evidence="1" id="KW-1133">Transmembrane helix</keyword>
<accession>A0A0C3E861</accession>
<dbReference type="Proteomes" id="UP000053989">
    <property type="component" value="Unassembled WGS sequence"/>
</dbReference>
<dbReference type="EMBL" id="KN822008">
    <property type="protein sequence ID" value="KIM68950.1"/>
    <property type="molecule type" value="Genomic_DNA"/>
</dbReference>
<protein>
    <submittedName>
        <fullName evidence="2">Uncharacterized protein</fullName>
    </submittedName>
</protein>
<sequence>MSSVNWGCAVLITAVTVASIDSGQSYVATRADCHVSYRLIIHPQTSTSGIFIALLLCHSLVCCLATTTFIARVKNYITINICLCLVVIIEVPIVTQKQNTNNASYALGAFDDCGAVHSHFLFKMLTT</sequence>
<keyword evidence="1" id="KW-0472">Membrane</keyword>
<dbReference type="STRING" id="1036808.A0A0C3E861"/>
<evidence type="ECO:0000256" key="1">
    <source>
        <dbReference type="SAM" id="Phobius"/>
    </source>
</evidence>
<dbReference type="AlphaFoldDB" id="A0A0C3E861"/>
<dbReference type="InParanoid" id="A0A0C3E861"/>
<organism evidence="2 3">
    <name type="scientific">Scleroderma citrinum Foug A</name>
    <dbReference type="NCBI Taxonomy" id="1036808"/>
    <lineage>
        <taxon>Eukaryota</taxon>
        <taxon>Fungi</taxon>
        <taxon>Dikarya</taxon>
        <taxon>Basidiomycota</taxon>
        <taxon>Agaricomycotina</taxon>
        <taxon>Agaricomycetes</taxon>
        <taxon>Agaricomycetidae</taxon>
        <taxon>Boletales</taxon>
        <taxon>Sclerodermatineae</taxon>
        <taxon>Sclerodermataceae</taxon>
        <taxon>Scleroderma</taxon>
    </lineage>
</organism>
<evidence type="ECO:0000313" key="2">
    <source>
        <dbReference type="EMBL" id="KIM68950.1"/>
    </source>
</evidence>
<evidence type="ECO:0000313" key="3">
    <source>
        <dbReference type="Proteomes" id="UP000053989"/>
    </source>
</evidence>
<proteinExistence type="predicted"/>
<reference evidence="2 3" key="1">
    <citation type="submission" date="2014-04" db="EMBL/GenBank/DDBJ databases">
        <authorList>
            <consortium name="DOE Joint Genome Institute"/>
            <person name="Kuo A."/>
            <person name="Kohler A."/>
            <person name="Nagy L.G."/>
            <person name="Floudas D."/>
            <person name="Copeland A."/>
            <person name="Barry K.W."/>
            <person name="Cichocki N."/>
            <person name="Veneault-Fourrey C."/>
            <person name="LaButti K."/>
            <person name="Lindquist E.A."/>
            <person name="Lipzen A."/>
            <person name="Lundell T."/>
            <person name="Morin E."/>
            <person name="Murat C."/>
            <person name="Sun H."/>
            <person name="Tunlid A."/>
            <person name="Henrissat B."/>
            <person name="Grigoriev I.V."/>
            <person name="Hibbett D.S."/>
            <person name="Martin F."/>
            <person name="Nordberg H.P."/>
            <person name="Cantor M.N."/>
            <person name="Hua S.X."/>
        </authorList>
    </citation>
    <scope>NUCLEOTIDE SEQUENCE [LARGE SCALE GENOMIC DNA]</scope>
    <source>
        <strain evidence="2 3">Foug A</strain>
    </source>
</reference>
<feature type="transmembrane region" description="Helical" evidence="1">
    <location>
        <begin position="77"/>
        <end position="95"/>
    </location>
</feature>
<dbReference type="HOGENOM" id="CLU_1971817_0_0_1"/>
<name>A0A0C3E861_9AGAM</name>
<dbReference type="OrthoDB" id="4476201at2759"/>
<feature type="transmembrane region" description="Helical" evidence="1">
    <location>
        <begin position="49"/>
        <end position="70"/>
    </location>
</feature>
<keyword evidence="3" id="KW-1185">Reference proteome</keyword>